<evidence type="ECO:0000313" key="2">
    <source>
        <dbReference type="Proteomes" id="UP000053260"/>
    </source>
</evidence>
<organism evidence="1 2">
    <name type="scientific">Streptomyces dysideae</name>
    <dbReference type="NCBI Taxonomy" id="909626"/>
    <lineage>
        <taxon>Bacteria</taxon>
        <taxon>Bacillati</taxon>
        <taxon>Actinomycetota</taxon>
        <taxon>Actinomycetes</taxon>
        <taxon>Kitasatosporales</taxon>
        <taxon>Streptomycetaceae</taxon>
        <taxon>Streptomyces</taxon>
    </lineage>
</organism>
<proteinExistence type="predicted"/>
<dbReference type="OrthoDB" id="4197858at2"/>
<keyword evidence="2" id="KW-1185">Reference proteome</keyword>
<comment type="caution">
    <text evidence="1">The sequence shown here is derived from an EMBL/GenBank/DDBJ whole genome shotgun (WGS) entry which is preliminary data.</text>
</comment>
<reference evidence="1 2" key="1">
    <citation type="submission" date="2015-10" db="EMBL/GenBank/DDBJ databases">
        <title>Draft genome sequence of Streptomyces sp. RV15, isolated from a marine sponge.</title>
        <authorList>
            <person name="Ruckert C."/>
            <person name="Abdelmohsen U.R."/>
            <person name="Winkler A."/>
            <person name="Hentschel U."/>
            <person name="Kalinowski J."/>
            <person name="Kampfer P."/>
            <person name="Glaeser S."/>
        </authorList>
    </citation>
    <scope>NUCLEOTIDE SEQUENCE [LARGE SCALE GENOMIC DNA]</scope>
    <source>
        <strain evidence="1 2">RV15</strain>
    </source>
</reference>
<gene>
    <name evidence="1" type="ORF">AQJ91_36740</name>
</gene>
<protein>
    <submittedName>
        <fullName evidence="1">Uncharacterized protein</fullName>
    </submittedName>
</protein>
<name>A0A101USR1_9ACTN</name>
<dbReference type="STRING" id="909626.AQJ91_36740"/>
<dbReference type="EMBL" id="LMXB01000093">
    <property type="protein sequence ID" value="KUO16184.1"/>
    <property type="molecule type" value="Genomic_DNA"/>
</dbReference>
<dbReference type="RefSeq" id="WP_067030549.1">
    <property type="nucleotide sequence ID" value="NZ_KQ949107.1"/>
</dbReference>
<dbReference type="AlphaFoldDB" id="A0A101USR1"/>
<sequence>MPAAGETERAPNIGKAVWESAGERAKSEGLPLIWIMSRALTDYAAGALTLSRTTASSEAGPRRGRTIFATDTVWTSAGRRRAKDQVRSMSALCEILLDAYARGEIHPYACMVTTAQRDELKQTTPAPVAA</sequence>
<accession>A0A101USR1</accession>
<evidence type="ECO:0000313" key="1">
    <source>
        <dbReference type="EMBL" id="KUO16184.1"/>
    </source>
</evidence>
<dbReference type="Proteomes" id="UP000053260">
    <property type="component" value="Unassembled WGS sequence"/>
</dbReference>